<accession>A0ABS2BYQ0</accession>
<dbReference type="EMBL" id="JACOPV010000008">
    <property type="protein sequence ID" value="MBM5458570.1"/>
    <property type="molecule type" value="Genomic_DNA"/>
</dbReference>
<comment type="caution">
    <text evidence="1">The sequence shown here is derived from an EMBL/GenBank/DDBJ whole genome shotgun (WGS) entry which is preliminary data.</text>
</comment>
<reference evidence="1 2" key="1">
    <citation type="submission" date="2020-08" db="EMBL/GenBank/DDBJ databases">
        <title>Description of novel Pseudomonas species.</title>
        <authorList>
            <person name="Duman M."/>
            <person name="Mulet M."/>
            <person name="Altun S."/>
            <person name="Saticioglu I.B."/>
            <person name="Lalucat J."/>
            <person name="Garcia-Valdes E."/>
        </authorList>
    </citation>
    <scope>NUCLEOTIDE SEQUENCE [LARGE SCALE GENOMIC DNA]</scope>
    <source>
        <strain evidence="1 2">P66</strain>
    </source>
</reference>
<name>A0ABS2BYQ0_9PSED</name>
<evidence type="ECO:0000313" key="1">
    <source>
        <dbReference type="EMBL" id="MBM5458570.1"/>
    </source>
</evidence>
<organism evidence="1 2">
    <name type="scientific">Pseudomonas arcuscaelestis</name>
    <dbReference type="NCBI Taxonomy" id="2710591"/>
    <lineage>
        <taxon>Bacteria</taxon>
        <taxon>Pseudomonadati</taxon>
        <taxon>Pseudomonadota</taxon>
        <taxon>Gammaproteobacteria</taxon>
        <taxon>Pseudomonadales</taxon>
        <taxon>Pseudomonadaceae</taxon>
        <taxon>Pseudomonas</taxon>
    </lineage>
</organism>
<proteinExistence type="predicted"/>
<keyword evidence="2" id="KW-1185">Reference proteome</keyword>
<dbReference type="Proteomes" id="UP000745663">
    <property type="component" value="Unassembled WGS sequence"/>
</dbReference>
<protein>
    <recommendedName>
        <fullName evidence="3">VRR-NUC domain-containing protein</fullName>
    </recommendedName>
</protein>
<evidence type="ECO:0000313" key="2">
    <source>
        <dbReference type="Proteomes" id="UP000745663"/>
    </source>
</evidence>
<gene>
    <name evidence="1" type="ORF">H8F21_13455</name>
</gene>
<evidence type="ECO:0008006" key="3">
    <source>
        <dbReference type="Google" id="ProtNLM"/>
    </source>
</evidence>
<sequence>MAKVAHFCSHQRVETRDEKFAQTQMETLLTGSGFTVKREHRLSDADIPDFLISEGGFSIVLEMKTRAKRMQIYRQLERYSKHEGFDGIVLLSGTAMQIPPMIGDKPALFASLGRGWLR</sequence>
<dbReference type="RefSeq" id="WP_203584511.1">
    <property type="nucleotide sequence ID" value="NZ_JACOPV010000008.1"/>
</dbReference>